<comment type="caution">
    <text evidence="1">The sequence shown here is derived from an EMBL/GenBank/DDBJ whole genome shotgun (WGS) entry which is preliminary data.</text>
</comment>
<sequence length="78" mass="8808">MGSLTYNASCACPAAPQTNEPWPPFRALRRLRGKGMSKRGWTLQGMYHLLDWVSSVMEVRRALSHLIGTLLEGRTLHQ</sequence>
<evidence type="ECO:0000313" key="2">
    <source>
        <dbReference type="Proteomes" id="UP001055811"/>
    </source>
</evidence>
<protein>
    <submittedName>
        <fullName evidence="1">Uncharacterized protein</fullName>
    </submittedName>
</protein>
<dbReference type="Proteomes" id="UP001055811">
    <property type="component" value="Linkage Group LG09"/>
</dbReference>
<proteinExistence type="predicted"/>
<dbReference type="EMBL" id="CM042017">
    <property type="protein sequence ID" value="KAI3689445.1"/>
    <property type="molecule type" value="Genomic_DNA"/>
</dbReference>
<evidence type="ECO:0000313" key="1">
    <source>
        <dbReference type="EMBL" id="KAI3689445.1"/>
    </source>
</evidence>
<organism evidence="1 2">
    <name type="scientific">Cichorium intybus</name>
    <name type="common">Chicory</name>
    <dbReference type="NCBI Taxonomy" id="13427"/>
    <lineage>
        <taxon>Eukaryota</taxon>
        <taxon>Viridiplantae</taxon>
        <taxon>Streptophyta</taxon>
        <taxon>Embryophyta</taxon>
        <taxon>Tracheophyta</taxon>
        <taxon>Spermatophyta</taxon>
        <taxon>Magnoliopsida</taxon>
        <taxon>eudicotyledons</taxon>
        <taxon>Gunneridae</taxon>
        <taxon>Pentapetalae</taxon>
        <taxon>asterids</taxon>
        <taxon>campanulids</taxon>
        <taxon>Asterales</taxon>
        <taxon>Asteraceae</taxon>
        <taxon>Cichorioideae</taxon>
        <taxon>Cichorieae</taxon>
        <taxon>Cichoriinae</taxon>
        <taxon>Cichorium</taxon>
    </lineage>
</organism>
<gene>
    <name evidence="1" type="ORF">L2E82_47402</name>
</gene>
<keyword evidence="2" id="KW-1185">Reference proteome</keyword>
<reference evidence="2" key="1">
    <citation type="journal article" date="2022" name="Mol. Ecol. Resour.">
        <title>The genomes of chicory, endive, great burdock and yacon provide insights into Asteraceae palaeo-polyploidization history and plant inulin production.</title>
        <authorList>
            <person name="Fan W."/>
            <person name="Wang S."/>
            <person name="Wang H."/>
            <person name="Wang A."/>
            <person name="Jiang F."/>
            <person name="Liu H."/>
            <person name="Zhao H."/>
            <person name="Xu D."/>
            <person name="Zhang Y."/>
        </authorList>
    </citation>
    <scope>NUCLEOTIDE SEQUENCE [LARGE SCALE GENOMIC DNA]</scope>
    <source>
        <strain evidence="2">cv. Punajuju</strain>
    </source>
</reference>
<accession>A0ACB8YWL4</accession>
<reference evidence="1 2" key="2">
    <citation type="journal article" date="2022" name="Mol. Ecol. Resour.">
        <title>The genomes of chicory, endive, great burdock and yacon provide insights into Asteraceae paleo-polyploidization history and plant inulin production.</title>
        <authorList>
            <person name="Fan W."/>
            <person name="Wang S."/>
            <person name="Wang H."/>
            <person name="Wang A."/>
            <person name="Jiang F."/>
            <person name="Liu H."/>
            <person name="Zhao H."/>
            <person name="Xu D."/>
            <person name="Zhang Y."/>
        </authorList>
    </citation>
    <scope>NUCLEOTIDE SEQUENCE [LARGE SCALE GENOMIC DNA]</scope>
    <source>
        <strain evidence="2">cv. Punajuju</strain>
        <tissue evidence="1">Leaves</tissue>
    </source>
</reference>
<name>A0ACB8YWL4_CICIN</name>